<protein>
    <recommendedName>
        <fullName evidence="3">Outer membrane lipoprotein BamD-like domain-containing protein</fullName>
    </recommendedName>
</protein>
<dbReference type="Gene3D" id="1.25.40.10">
    <property type="entry name" value="Tetratricopeptide repeat domain"/>
    <property type="match status" value="1"/>
</dbReference>
<sequence length="155" mass="18006">MEANHHLANAKYLIAVQDYEQAIKESEQALNFAPETNGDQALFLMGVIYAHPKNPRSDRVRSLKCFEDMLKRYPRSELISATELYISMLGRINDLDKEILEIKKTNTEKQKEIDKLMNQIYNLKNVEIKKLQTQLDGLKKIDLGTEEDKRKALPR</sequence>
<dbReference type="InterPro" id="IPR011990">
    <property type="entry name" value="TPR-like_helical_dom_sf"/>
</dbReference>
<feature type="coiled-coil region" evidence="1">
    <location>
        <begin position="92"/>
        <end position="126"/>
    </location>
</feature>
<organism evidence="2">
    <name type="scientific">uncultured Desulfobacterium sp</name>
    <dbReference type="NCBI Taxonomy" id="201089"/>
    <lineage>
        <taxon>Bacteria</taxon>
        <taxon>Pseudomonadati</taxon>
        <taxon>Thermodesulfobacteriota</taxon>
        <taxon>Desulfobacteria</taxon>
        <taxon>Desulfobacterales</taxon>
        <taxon>Desulfobacteriaceae</taxon>
        <taxon>Desulfobacterium</taxon>
        <taxon>environmental samples</taxon>
    </lineage>
</organism>
<evidence type="ECO:0008006" key="3">
    <source>
        <dbReference type="Google" id="ProtNLM"/>
    </source>
</evidence>
<evidence type="ECO:0000313" key="2">
    <source>
        <dbReference type="EMBL" id="SPD76299.1"/>
    </source>
</evidence>
<accession>A0A445N3M2</accession>
<proteinExistence type="predicted"/>
<keyword evidence="1" id="KW-0175">Coiled coil</keyword>
<reference evidence="2" key="1">
    <citation type="submission" date="2018-01" db="EMBL/GenBank/DDBJ databases">
        <authorList>
            <person name="Regsiter A."/>
            <person name="William W."/>
        </authorList>
    </citation>
    <scope>NUCLEOTIDE SEQUENCE</scope>
    <source>
        <strain evidence="2">TRIP AH-1</strain>
    </source>
</reference>
<dbReference type="EMBL" id="OJIN01000235">
    <property type="protein sequence ID" value="SPD76299.1"/>
    <property type="molecule type" value="Genomic_DNA"/>
</dbReference>
<dbReference type="AlphaFoldDB" id="A0A445N3M2"/>
<name>A0A445N3M2_9BACT</name>
<evidence type="ECO:0000256" key="1">
    <source>
        <dbReference type="SAM" id="Coils"/>
    </source>
</evidence>
<dbReference type="SUPFAM" id="SSF48452">
    <property type="entry name" value="TPR-like"/>
    <property type="match status" value="1"/>
</dbReference>
<gene>
    <name evidence="2" type="ORF">PITCH_A890008</name>
</gene>